<dbReference type="RefSeq" id="WP_017025919.1">
    <property type="nucleotide sequence ID" value="NZ_AJYK02000082.1"/>
</dbReference>
<evidence type="ECO:0000313" key="2">
    <source>
        <dbReference type="EMBL" id="OEF23974.1"/>
    </source>
</evidence>
<gene>
    <name evidence="2" type="ORF">A1QC_02155</name>
</gene>
<name>A0A1E5E0I1_9VIBR</name>
<dbReference type="eggNOG" id="COG3308">
    <property type="taxonomic scope" value="Bacteria"/>
</dbReference>
<dbReference type="Pfam" id="PF09842">
    <property type="entry name" value="DUF2069"/>
    <property type="match status" value="1"/>
</dbReference>
<dbReference type="Proteomes" id="UP000094070">
    <property type="component" value="Unassembled WGS sequence"/>
</dbReference>
<feature type="transmembrane region" description="Helical" evidence="1">
    <location>
        <begin position="70"/>
        <end position="88"/>
    </location>
</feature>
<organism evidence="2 3">
    <name type="scientific">Vibrio rumoiensis 1S-45</name>
    <dbReference type="NCBI Taxonomy" id="1188252"/>
    <lineage>
        <taxon>Bacteria</taxon>
        <taxon>Pseudomonadati</taxon>
        <taxon>Pseudomonadota</taxon>
        <taxon>Gammaproteobacteria</taxon>
        <taxon>Vibrionales</taxon>
        <taxon>Vibrionaceae</taxon>
        <taxon>Vibrio</taxon>
    </lineage>
</organism>
<evidence type="ECO:0008006" key="4">
    <source>
        <dbReference type="Google" id="ProtNLM"/>
    </source>
</evidence>
<sequence>MTDTSILSLRQARYLSLSSYLLLLTWVVVWHAFISPHPDLNPLAVTIGWCIPLLLPFIGIIKGKAYTHAWANFILMFYFLHSLTILYIDGGERWLAVVELILTTINFVGNILYARQKGKEMGLKLTRLSEVEKQEKARFEGKK</sequence>
<dbReference type="AlphaFoldDB" id="A0A1E5E0I1"/>
<dbReference type="STRING" id="1188252.A1QC_02155"/>
<proteinExistence type="predicted"/>
<reference evidence="2 3" key="1">
    <citation type="journal article" date="2012" name="Science">
        <title>Ecological populations of bacteria act as socially cohesive units of antibiotic production and resistance.</title>
        <authorList>
            <person name="Cordero O.X."/>
            <person name="Wildschutte H."/>
            <person name="Kirkup B."/>
            <person name="Proehl S."/>
            <person name="Ngo L."/>
            <person name="Hussain F."/>
            <person name="Le Roux F."/>
            <person name="Mincer T."/>
            <person name="Polz M.F."/>
        </authorList>
    </citation>
    <scope>NUCLEOTIDE SEQUENCE [LARGE SCALE GENOMIC DNA]</scope>
    <source>
        <strain evidence="2 3">1S-45</strain>
    </source>
</reference>
<dbReference type="OrthoDB" id="5569826at2"/>
<feature type="transmembrane region" description="Helical" evidence="1">
    <location>
        <begin position="40"/>
        <end position="58"/>
    </location>
</feature>
<dbReference type="InterPro" id="IPR018643">
    <property type="entry name" value="DUF2069_membrane"/>
</dbReference>
<feature type="transmembrane region" description="Helical" evidence="1">
    <location>
        <begin position="94"/>
        <end position="114"/>
    </location>
</feature>
<comment type="caution">
    <text evidence="2">The sequence shown here is derived from an EMBL/GenBank/DDBJ whole genome shotgun (WGS) entry which is preliminary data.</text>
</comment>
<dbReference type="EMBL" id="AJYK02000082">
    <property type="protein sequence ID" value="OEF23974.1"/>
    <property type="molecule type" value="Genomic_DNA"/>
</dbReference>
<protein>
    <recommendedName>
        <fullName evidence="4">DUF2069 domain-containing protein</fullName>
    </recommendedName>
</protein>
<feature type="transmembrane region" description="Helical" evidence="1">
    <location>
        <begin position="12"/>
        <end position="34"/>
    </location>
</feature>
<keyword evidence="1" id="KW-0472">Membrane</keyword>
<evidence type="ECO:0000256" key="1">
    <source>
        <dbReference type="SAM" id="Phobius"/>
    </source>
</evidence>
<keyword evidence="3" id="KW-1185">Reference proteome</keyword>
<keyword evidence="1" id="KW-1133">Transmembrane helix</keyword>
<evidence type="ECO:0000313" key="3">
    <source>
        <dbReference type="Proteomes" id="UP000094070"/>
    </source>
</evidence>
<keyword evidence="1" id="KW-0812">Transmembrane</keyword>
<accession>A0A1E5E0I1</accession>